<sequence length="374" mass="41664">MTFASDRISANQETLAKQRYEMQSKERIARTSRFSFDPDLVMQHVRDRIIGQSEALDEIENMLVTVKADFNSPNRPLSVTLMLGPTGVGKTETVRLIAEAIHGKPDAFCRIDMNTLAQEHYAAALTGAPPGYVGSKEGNTLFDEAAIQGSFSKPGIVLFDEIEKASTEVIRGLMNVLETGTLKLTAGTKVLDFKNCMIFMTSNVGAKDAQTRLKQLAKLPKPLQKLARFSKLDDSEITNKALHKKFDPEFLNRIERILHYQAVEADFAGTLVDLEVEKLNHRLRKQSRTIELTATANAFLSTGHDVRFGARGLGRRFRVLVEPKLAKFFIQHPEASHIIIDCDAQGINVRAIEHVKEVEDSTSHNNGTDDNSKN</sequence>
<dbReference type="SMART" id="SM01086">
    <property type="entry name" value="ClpB_D2-small"/>
    <property type="match status" value="1"/>
</dbReference>
<evidence type="ECO:0000256" key="1">
    <source>
        <dbReference type="ARBA" id="ARBA00022741"/>
    </source>
</evidence>
<dbReference type="PANTHER" id="PTHR11638">
    <property type="entry name" value="ATP-DEPENDENT CLP PROTEASE"/>
    <property type="match status" value="1"/>
</dbReference>
<dbReference type="AlphaFoldDB" id="A0A5Q0NYF9"/>
<dbReference type="GO" id="GO:0016887">
    <property type="term" value="F:ATP hydrolysis activity"/>
    <property type="evidence" value="ECO:0007669"/>
    <property type="project" value="InterPro"/>
</dbReference>
<dbReference type="InterPro" id="IPR001270">
    <property type="entry name" value="ClpA/B"/>
</dbReference>
<keyword evidence="1" id="KW-0547">Nucleotide-binding</keyword>
<dbReference type="InterPro" id="IPR019489">
    <property type="entry name" value="Clp_ATPase_C"/>
</dbReference>
<evidence type="ECO:0000256" key="3">
    <source>
        <dbReference type="ARBA" id="ARBA00023186"/>
    </source>
</evidence>
<accession>A0A5Q0NYF9</accession>
<dbReference type="GO" id="GO:0005737">
    <property type="term" value="C:cytoplasm"/>
    <property type="evidence" value="ECO:0007669"/>
    <property type="project" value="TreeGrafter"/>
</dbReference>
<dbReference type="InterPro" id="IPR050130">
    <property type="entry name" value="ClpA_ClpB"/>
</dbReference>
<dbReference type="GO" id="GO:0005524">
    <property type="term" value="F:ATP binding"/>
    <property type="evidence" value="ECO:0007669"/>
    <property type="project" value="UniProtKB-KW"/>
</dbReference>
<dbReference type="Pfam" id="PF07724">
    <property type="entry name" value="AAA_2"/>
    <property type="match status" value="1"/>
</dbReference>
<evidence type="ECO:0000313" key="8">
    <source>
        <dbReference type="Proteomes" id="UP000327478"/>
    </source>
</evidence>
<reference evidence="8 9" key="1">
    <citation type="submission" date="2019-10" db="EMBL/GenBank/DDBJ databases">
        <authorList>
            <person name="Dong K."/>
        </authorList>
    </citation>
    <scope>NUCLEOTIDE SEQUENCE [LARGE SCALE GENOMIC DNA]</scope>
    <source>
        <strain evidence="7">Dk386</strain>
        <strain evidence="8">dk386</strain>
        <strain evidence="9">dk771</strain>
        <strain evidence="6">Dk771</strain>
    </source>
</reference>
<evidence type="ECO:0000313" key="9">
    <source>
        <dbReference type="Proteomes" id="UP000480556"/>
    </source>
</evidence>
<name>A0A5Q0NYF9_9GAMM</name>
<dbReference type="EMBL" id="WITK01000006">
    <property type="protein sequence ID" value="MQW91854.1"/>
    <property type="molecule type" value="Genomic_DNA"/>
</dbReference>
<protein>
    <submittedName>
        <fullName evidence="6">AAA domain-containing protein</fullName>
    </submittedName>
</protein>
<dbReference type="SUPFAM" id="SSF52540">
    <property type="entry name" value="P-loop containing nucleoside triphosphate hydrolases"/>
    <property type="match status" value="1"/>
</dbReference>
<dbReference type="GO" id="GO:0034605">
    <property type="term" value="P:cellular response to heat"/>
    <property type="evidence" value="ECO:0007669"/>
    <property type="project" value="TreeGrafter"/>
</dbReference>
<keyword evidence="2" id="KW-0067">ATP-binding</keyword>
<evidence type="ECO:0000313" key="7">
    <source>
        <dbReference type="EMBL" id="QGA09957.1"/>
    </source>
</evidence>
<dbReference type="Pfam" id="PF10431">
    <property type="entry name" value="ClpB_D2-small"/>
    <property type="match status" value="1"/>
</dbReference>
<dbReference type="PANTHER" id="PTHR11638:SF18">
    <property type="entry name" value="HEAT SHOCK PROTEIN 104"/>
    <property type="match status" value="1"/>
</dbReference>
<gene>
    <name evidence="7" type="ORF">GFH30_00440</name>
    <name evidence="6" type="ORF">GHJ48_05500</name>
</gene>
<dbReference type="InterPro" id="IPR003593">
    <property type="entry name" value="AAA+_ATPase"/>
</dbReference>
<proteinExistence type="predicted"/>
<dbReference type="SMART" id="SM00382">
    <property type="entry name" value="AAA"/>
    <property type="match status" value="1"/>
</dbReference>
<dbReference type="InterPro" id="IPR027417">
    <property type="entry name" value="P-loop_NTPase"/>
</dbReference>
<organism evidence="6 9">
    <name type="scientific">Acinetobacter wanghuae</name>
    <dbReference type="NCBI Taxonomy" id="2662362"/>
    <lineage>
        <taxon>Bacteria</taxon>
        <taxon>Pseudomonadati</taxon>
        <taxon>Pseudomonadota</taxon>
        <taxon>Gammaproteobacteria</taxon>
        <taxon>Moraxellales</taxon>
        <taxon>Moraxellaceae</taxon>
        <taxon>Acinetobacter</taxon>
    </lineage>
</organism>
<keyword evidence="3" id="KW-0143">Chaperone</keyword>
<dbReference type="Proteomes" id="UP000480556">
    <property type="component" value="Unassembled WGS sequence"/>
</dbReference>
<dbReference type="InterPro" id="IPR003959">
    <property type="entry name" value="ATPase_AAA_core"/>
</dbReference>
<dbReference type="Gene3D" id="1.10.8.60">
    <property type="match status" value="1"/>
</dbReference>
<evidence type="ECO:0000259" key="4">
    <source>
        <dbReference type="SMART" id="SM00382"/>
    </source>
</evidence>
<dbReference type="EMBL" id="CP045650">
    <property type="protein sequence ID" value="QGA09957.1"/>
    <property type="molecule type" value="Genomic_DNA"/>
</dbReference>
<evidence type="ECO:0000256" key="2">
    <source>
        <dbReference type="ARBA" id="ARBA00022840"/>
    </source>
</evidence>
<feature type="domain" description="AAA+ ATPase" evidence="4">
    <location>
        <begin position="76"/>
        <end position="223"/>
    </location>
</feature>
<keyword evidence="8" id="KW-1185">Reference proteome</keyword>
<dbReference type="Gene3D" id="3.40.50.300">
    <property type="entry name" value="P-loop containing nucleotide triphosphate hydrolases"/>
    <property type="match status" value="1"/>
</dbReference>
<dbReference type="CDD" id="cd19499">
    <property type="entry name" value="RecA-like_ClpB_Hsp104-like"/>
    <property type="match status" value="1"/>
</dbReference>
<dbReference type="Proteomes" id="UP000327478">
    <property type="component" value="Chromosome"/>
</dbReference>
<dbReference type="PRINTS" id="PR00300">
    <property type="entry name" value="CLPPROTEASEA"/>
</dbReference>
<feature type="domain" description="Clp ATPase C-terminal" evidence="5">
    <location>
        <begin position="263"/>
        <end position="349"/>
    </location>
</feature>
<dbReference type="RefSeq" id="WP_153370121.1">
    <property type="nucleotide sequence ID" value="NZ_CP045650.1"/>
</dbReference>
<evidence type="ECO:0000259" key="5">
    <source>
        <dbReference type="SMART" id="SM01086"/>
    </source>
</evidence>
<evidence type="ECO:0000313" key="6">
    <source>
        <dbReference type="EMBL" id="MQW91854.1"/>
    </source>
</evidence>